<evidence type="ECO:0000256" key="4">
    <source>
        <dbReference type="ARBA" id="ARBA00023155"/>
    </source>
</evidence>
<evidence type="ECO:0000256" key="8">
    <source>
        <dbReference type="SAM" id="MobiDB-lite"/>
    </source>
</evidence>
<dbReference type="PROSITE" id="PS50071">
    <property type="entry name" value="HOMEOBOX_2"/>
    <property type="match status" value="1"/>
</dbReference>
<evidence type="ECO:0000256" key="6">
    <source>
        <dbReference type="PROSITE-ProRule" id="PRU00108"/>
    </source>
</evidence>
<dbReference type="InterPro" id="IPR009057">
    <property type="entry name" value="Homeodomain-like_sf"/>
</dbReference>
<dbReference type="Proteomes" id="UP000824782">
    <property type="component" value="Unassembled WGS sequence"/>
</dbReference>
<dbReference type="Gene3D" id="1.10.10.60">
    <property type="entry name" value="Homeodomain-like"/>
    <property type="match status" value="1"/>
</dbReference>
<keyword evidence="11" id="KW-1185">Reference proteome</keyword>
<feature type="region of interest" description="Disordered" evidence="8">
    <location>
        <begin position="142"/>
        <end position="164"/>
    </location>
</feature>
<keyword evidence="4 6" id="KW-0371">Homeobox</keyword>
<feature type="DNA-binding region" description="Homeobox" evidence="6">
    <location>
        <begin position="78"/>
        <end position="97"/>
    </location>
</feature>
<accession>A0AAV6ZZP4</accession>
<organism evidence="10 11">
    <name type="scientific">Engystomops pustulosus</name>
    <name type="common">Tungara frog</name>
    <name type="synonym">Physalaemus pustulosus</name>
    <dbReference type="NCBI Taxonomy" id="76066"/>
    <lineage>
        <taxon>Eukaryota</taxon>
        <taxon>Metazoa</taxon>
        <taxon>Chordata</taxon>
        <taxon>Craniata</taxon>
        <taxon>Vertebrata</taxon>
        <taxon>Euteleostomi</taxon>
        <taxon>Amphibia</taxon>
        <taxon>Batrachia</taxon>
        <taxon>Anura</taxon>
        <taxon>Neobatrachia</taxon>
        <taxon>Hyloidea</taxon>
        <taxon>Leptodactylidae</taxon>
        <taxon>Leiuperinae</taxon>
        <taxon>Engystomops</taxon>
    </lineage>
</organism>
<dbReference type="PANTHER" id="PTHR24336">
    <property type="entry name" value="TRANSCRIPTION FACTOR LBX"/>
    <property type="match status" value="1"/>
</dbReference>
<dbReference type="AlphaFoldDB" id="A0AAV6ZZP4"/>
<evidence type="ECO:0000256" key="5">
    <source>
        <dbReference type="ARBA" id="ARBA00023242"/>
    </source>
</evidence>
<name>A0AAV6ZZP4_ENGPU</name>
<keyword evidence="3 6" id="KW-0238">DNA-binding</keyword>
<dbReference type="Pfam" id="PF00046">
    <property type="entry name" value="Homeodomain"/>
    <property type="match status" value="1"/>
</dbReference>
<evidence type="ECO:0000259" key="9">
    <source>
        <dbReference type="PROSITE" id="PS50071"/>
    </source>
</evidence>
<dbReference type="GO" id="GO:1990837">
    <property type="term" value="F:sequence-specific double-stranded DNA binding"/>
    <property type="evidence" value="ECO:0007669"/>
    <property type="project" value="TreeGrafter"/>
</dbReference>
<dbReference type="SUPFAM" id="SSF46689">
    <property type="entry name" value="Homeodomain-like"/>
    <property type="match status" value="1"/>
</dbReference>
<evidence type="ECO:0000256" key="2">
    <source>
        <dbReference type="ARBA" id="ARBA00022473"/>
    </source>
</evidence>
<keyword evidence="5 6" id="KW-0539">Nucleus</keyword>
<comment type="subcellular location">
    <subcellularLocation>
        <location evidence="1 6 7">Nucleus</location>
    </subcellularLocation>
</comment>
<sequence>MCPGGTGQQDLKGLEVSVLQAAEGRDGMTILARDRPPKEEKSRTLLQNIRSIAGETILYQKYYPLQTETKATTNGGLTNAQVSPWFQNRRAKLKRDLEEMKADVESAKKLSPTQWRLCSIYSELEETESLFHVQVAPKWHGPATLQMSPSSPTTDHTQQRVLRG</sequence>
<comment type="caution">
    <text evidence="10">The sequence shown here is derived from an EMBL/GenBank/DDBJ whole genome shotgun (WGS) entry which is preliminary data.</text>
</comment>
<keyword evidence="2" id="KW-0217">Developmental protein</keyword>
<evidence type="ECO:0000256" key="1">
    <source>
        <dbReference type="ARBA" id="ARBA00004123"/>
    </source>
</evidence>
<feature type="compositionally biased region" description="Polar residues" evidence="8">
    <location>
        <begin position="145"/>
        <end position="164"/>
    </location>
</feature>
<evidence type="ECO:0000313" key="11">
    <source>
        <dbReference type="Proteomes" id="UP000824782"/>
    </source>
</evidence>
<dbReference type="GO" id="GO:0000981">
    <property type="term" value="F:DNA-binding transcription factor activity, RNA polymerase II-specific"/>
    <property type="evidence" value="ECO:0007669"/>
    <property type="project" value="TreeGrafter"/>
</dbReference>
<evidence type="ECO:0000256" key="3">
    <source>
        <dbReference type="ARBA" id="ARBA00023125"/>
    </source>
</evidence>
<evidence type="ECO:0000313" key="10">
    <source>
        <dbReference type="EMBL" id="KAG8551548.1"/>
    </source>
</evidence>
<reference evidence="10" key="1">
    <citation type="thesis" date="2020" institute="ProQuest LLC" country="789 East Eisenhower Parkway, Ann Arbor, MI, USA">
        <title>Comparative Genomics and Chromosome Evolution.</title>
        <authorList>
            <person name="Mudd A.B."/>
        </authorList>
    </citation>
    <scope>NUCLEOTIDE SEQUENCE</scope>
    <source>
        <strain evidence="10">237g6f4</strain>
        <tissue evidence="10">Blood</tissue>
    </source>
</reference>
<dbReference type="CDD" id="cd00086">
    <property type="entry name" value="homeodomain"/>
    <property type="match status" value="1"/>
</dbReference>
<dbReference type="PANTHER" id="PTHR24336:SF9">
    <property type="entry name" value="TRANSCRIPTION FACTOR LBX1"/>
    <property type="match status" value="1"/>
</dbReference>
<dbReference type="GO" id="GO:0005634">
    <property type="term" value="C:nucleus"/>
    <property type="evidence" value="ECO:0007669"/>
    <property type="project" value="UniProtKB-SubCell"/>
</dbReference>
<protein>
    <recommendedName>
        <fullName evidence="9">Homeobox domain-containing protein</fullName>
    </recommendedName>
</protein>
<dbReference type="InterPro" id="IPR051892">
    <property type="entry name" value="LBX_TF"/>
</dbReference>
<dbReference type="InterPro" id="IPR001356">
    <property type="entry name" value="HD"/>
</dbReference>
<feature type="domain" description="Homeobox" evidence="9">
    <location>
        <begin position="76"/>
        <end position="96"/>
    </location>
</feature>
<proteinExistence type="predicted"/>
<evidence type="ECO:0000256" key="7">
    <source>
        <dbReference type="RuleBase" id="RU000682"/>
    </source>
</evidence>
<gene>
    <name evidence="10" type="ORF">GDO81_004159</name>
</gene>
<dbReference type="EMBL" id="WNYA01000011">
    <property type="protein sequence ID" value="KAG8551548.1"/>
    <property type="molecule type" value="Genomic_DNA"/>
</dbReference>